<evidence type="ECO:0000259" key="1">
    <source>
        <dbReference type="Pfam" id="PF07752"/>
    </source>
</evidence>
<reference evidence="2 3" key="1">
    <citation type="submission" date="2014-07" db="EMBL/GenBank/DDBJ databases">
        <title>Methanogenic archaea and the global carbon cycle.</title>
        <authorList>
            <person name="Henriksen J.R."/>
            <person name="Luke J."/>
            <person name="Reinhart S."/>
            <person name="Benedict M.N."/>
            <person name="Youngblut N.D."/>
            <person name="Metcalf M.E."/>
            <person name="Whitaker R.J."/>
            <person name="Metcalf W.W."/>
        </authorList>
    </citation>
    <scope>NUCLEOTIDE SEQUENCE [LARGE SCALE GENOMIC DNA]</scope>
    <source>
        <strain evidence="2 3">HB-1</strain>
    </source>
</reference>
<name>A0A0E3SDC8_9EURY</name>
<keyword evidence="3" id="KW-1185">Reference proteome</keyword>
<evidence type="ECO:0000313" key="2">
    <source>
        <dbReference type="EMBL" id="AKB77433.1"/>
    </source>
</evidence>
<dbReference type="KEGG" id="mhor:MSHOH_0950"/>
<dbReference type="InterPro" id="IPR006457">
    <property type="entry name" value="S_layer-rel_Mac"/>
</dbReference>
<gene>
    <name evidence="2" type="ORF">MSHOH_0950</name>
</gene>
<dbReference type="HOGENOM" id="CLU_030551_0_0_2"/>
<dbReference type="Pfam" id="PF07752">
    <property type="entry name" value="S-layer"/>
    <property type="match status" value="2"/>
</dbReference>
<feature type="domain" description="S-layer family duplication" evidence="1">
    <location>
        <begin position="235"/>
        <end position="405"/>
    </location>
</feature>
<dbReference type="Gene3D" id="2.60.40.4190">
    <property type="match status" value="1"/>
</dbReference>
<dbReference type="Gene3D" id="2.60.98.40">
    <property type="match status" value="2"/>
</dbReference>
<dbReference type="OrthoDB" id="137508at2157"/>
<dbReference type="EMBL" id="CP009516">
    <property type="protein sequence ID" value="AKB77433.1"/>
    <property type="molecule type" value="Genomic_DNA"/>
</dbReference>
<sequence length="486" mass="53064">MKKYTTVLLAALAVLIAVTAGTASAADNVSNGTTICKVIATHYECDSWSDEQYPIIDLCGEKYVPLFTTKGNIRDTHVNKLASLILDSNETYILKPGEKIDLGEGYALKVKQISSDYVDVWLELTRDGQYIADQIIPVKTNDNNTWNVALDNVQGENDVIVMKVYINNIFVGAEDCIVRIDGIWLIDFINARTLNVEDKLGEFTLKEVINGTDESNLGSLVFENTAEPSAICSVVGTGYECGNWSDEQYPLINLSGENYVPLFSSEDEIWQSHVNKLASLILDSNETHTLKPGETLDLGNGYALEVREIDIDSENVWLEVTKDGQHVSDQNVLVGADGNSTWTVTLDNVQGENDVVVMKVNVKQIFVGTETSVIWVDGIWLIDYASARTLNIGDKIGESTLGQIISGVDASNPGSLVFGNASVTNVTPVANATLVANETSVNDTLAADFSASPSPEKGLAKFTNKSTGLPTSWHWNFWRGFNIKSK</sequence>
<dbReference type="RefSeq" id="WP_048137858.1">
    <property type="nucleotide sequence ID" value="NZ_CP009516.1"/>
</dbReference>
<dbReference type="STRING" id="1434110.MSHOH_0950"/>
<accession>A0A0E3SDC8</accession>
<dbReference type="GeneID" id="24830111"/>
<feature type="domain" description="S-layer family duplication" evidence="1">
    <location>
        <begin position="37"/>
        <end position="209"/>
    </location>
</feature>
<proteinExistence type="predicted"/>
<organism evidence="2 3">
    <name type="scientific">Methanosarcina horonobensis HB-1 = JCM 15518</name>
    <dbReference type="NCBI Taxonomy" id="1434110"/>
    <lineage>
        <taxon>Archaea</taxon>
        <taxon>Methanobacteriati</taxon>
        <taxon>Methanobacteriota</taxon>
        <taxon>Stenosarchaea group</taxon>
        <taxon>Methanomicrobia</taxon>
        <taxon>Methanosarcinales</taxon>
        <taxon>Methanosarcinaceae</taxon>
        <taxon>Methanosarcina</taxon>
    </lineage>
</organism>
<dbReference type="PATRIC" id="fig|1434110.4.peg.1182"/>
<dbReference type="Proteomes" id="UP000033101">
    <property type="component" value="Chromosome"/>
</dbReference>
<evidence type="ECO:0000313" key="3">
    <source>
        <dbReference type="Proteomes" id="UP000033101"/>
    </source>
</evidence>
<protein>
    <recommendedName>
        <fullName evidence="1">S-layer family duplication domain-containing protein</fullName>
    </recommendedName>
</protein>
<dbReference type="AlphaFoldDB" id="A0A0E3SDC8"/>